<accession>T0ZZZ0</accession>
<reference evidence="14" key="1">
    <citation type="submission" date="2013-08" db="EMBL/GenBank/DDBJ databases">
        <authorList>
            <person name="Mendez C."/>
            <person name="Richter M."/>
            <person name="Ferrer M."/>
            <person name="Sanchez J."/>
        </authorList>
    </citation>
    <scope>NUCLEOTIDE SEQUENCE</scope>
</reference>
<dbReference type="Gene3D" id="3.40.50.970">
    <property type="match status" value="1"/>
</dbReference>
<evidence type="ECO:0000313" key="14">
    <source>
        <dbReference type="EMBL" id="EQD34419.1"/>
    </source>
</evidence>
<evidence type="ECO:0000256" key="9">
    <source>
        <dbReference type="ARBA" id="ARBA00022977"/>
    </source>
</evidence>
<dbReference type="SUPFAM" id="SSF52922">
    <property type="entry name" value="TK C-terminal domain-like"/>
    <property type="match status" value="1"/>
</dbReference>
<dbReference type="GO" id="GO:0046872">
    <property type="term" value="F:metal ion binding"/>
    <property type="evidence" value="ECO:0007669"/>
    <property type="project" value="UniProtKB-KW"/>
</dbReference>
<comment type="subunit">
    <text evidence="4">Homodimer.</text>
</comment>
<feature type="domain" description="Transketolase-like pyrimidine-binding" evidence="12">
    <location>
        <begin position="2"/>
        <end position="53"/>
    </location>
</feature>
<dbReference type="PANTHER" id="PTHR43322:SF5">
    <property type="entry name" value="1-DEOXY-D-XYLULOSE-5-PHOSPHATE SYNTHASE, CHLOROPLASTIC"/>
    <property type="match status" value="1"/>
</dbReference>
<gene>
    <name evidence="14" type="ORF">B1A_18701</name>
</gene>
<feature type="domain" description="Transketolase C-terminal" evidence="13">
    <location>
        <begin position="69"/>
        <end position="130"/>
    </location>
</feature>
<dbReference type="UniPathway" id="UPA00064">
    <property type="reaction ID" value="UER00091"/>
</dbReference>
<keyword evidence="9" id="KW-0784">Thiamine biosynthesis</keyword>
<dbReference type="SUPFAM" id="SSF52518">
    <property type="entry name" value="Thiamin diphosphate-binding fold (THDP-binding)"/>
    <property type="match status" value="1"/>
</dbReference>
<keyword evidence="8" id="KW-0460">Magnesium</keyword>
<dbReference type="Gene3D" id="3.40.50.920">
    <property type="match status" value="1"/>
</dbReference>
<organism evidence="14">
    <name type="scientific">mine drainage metagenome</name>
    <dbReference type="NCBI Taxonomy" id="410659"/>
    <lineage>
        <taxon>unclassified sequences</taxon>
        <taxon>metagenomes</taxon>
        <taxon>ecological metagenomes</taxon>
    </lineage>
</organism>
<evidence type="ECO:0000256" key="6">
    <source>
        <dbReference type="ARBA" id="ARBA00022679"/>
    </source>
</evidence>
<evidence type="ECO:0000256" key="2">
    <source>
        <dbReference type="ARBA" id="ARBA00004980"/>
    </source>
</evidence>
<evidence type="ECO:0000259" key="13">
    <source>
        <dbReference type="Pfam" id="PF02780"/>
    </source>
</evidence>
<dbReference type="PANTHER" id="PTHR43322">
    <property type="entry name" value="1-D-DEOXYXYLULOSE 5-PHOSPHATE SYNTHASE-RELATED"/>
    <property type="match status" value="1"/>
</dbReference>
<comment type="pathway">
    <text evidence="2">Metabolic intermediate biosynthesis; 1-deoxy-D-xylulose 5-phosphate biosynthesis; 1-deoxy-D-xylulose 5-phosphate from D-glyceraldehyde 3-phosphate and pyruvate: step 1/1.</text>
</comment>
<evidence type="ECO:0000256" key="7">
    <source>
        <dbReference type="ARBA" id="ARBA00022723"/>
    </source>
</evidence>
<evidence type="ECO:0000256" key="4">
    <source>
        <dbReference type="ARBA" id="ARBA00011738"/>
    </source>
</evidence>
<dbReference type="InterPro" id="IPR005477">
    <property type="entry name" value="Dxylulose-5-P_synthase"/>
</dbReference>
<dbReference type="InterPro" id="IPR033248">
    <property type="entry name" value="Transketolase_C"/>
</dbReference>
<evidence type="ECO:0000256" key="11">
    <source>
        <dbReference type="ARBA" id="ARBA00023229"/>
    </source>
</evidence>
<keyword evidence="11" id="KW-0414">Isoprene biosynthesis</keyword>
<protein>
    <recommendedName>
        <fullName evidence="5">1-deoxy-D-xylulose-5-phosphate synthase</fullName>
        <ecNumber evidence="5">2.2.1.7</ecNumber>
    </recommendedName>
</protein>
<evidence type="ECO:0000256" key="1">
    <source>
        <dbReference type="ARBA" id="ARBA00001946"/>
    </source>
</evidence>
<evidence type="ECO:0000256" key="3">
    <source>
        <dbReference type="ARBA" id="ARBA00011081"/>
    </source>
</evidence>
<dbReference type="AlphaFoldDB" id="T0ZZZ0"/>
<comment type="similarity">
    <text evidence="3">Belongs to the transketolase family. DXPS subfamily.</text>
</comment>
<dbReference type="GO" id="GO:0016114">
    <property type="term" value="P:terpenoid biosynthetic process"/>
    <property type="evidence" value="ECO:0007669"/>
    <property type="project" value="InterPro"/>
</dbReference>
<dbReference type="GO" id="GO:0008661">
    <property type="term" value="F:1-deoxy-D-xylulose-5-phosphate synthase activity"/>
    <property type="evidence" value="ECO:0007669"/>
    <property type="project" value="UniProtKB-EC"/>
</dbReference>
<dbReference type="GO" id="GO:0019288">
    <property type="term" value="P:isopentenyl diphosphate biosynthetic process, methylerythritol 4-phosphate pathway"/>
    <property type="evidence" value="ECO:0007669"/>
    <property type="project" value="TreeGrafter"/>
</dbReference>
<proteinExistence type="inferred from homology"/>
<name>T0ZZZ0_9ZZZZ</name>
<dbReference type="InterPro" id="IPR009014">
    <property type="entry name" value="Transketo_C/PFOR_II"/>
</dbReference>
<dbReference type="Pfam" id="PF02779">
    <property type="entry name" value="Transket_pyr"/>
    <property type="match status" value="1"/>
</dbReference>
<comment type="cofactor">
    <cofactor evidence="1">
        <name>Mg(2+)</name>
        <dbReference type="ChEBI" id="CHEBI:18420"/>
    </cofactor>
</comment>
<evidence type="ECO:0000256" key="8">
    <source>
        <dbReference type="ARBA" id="ARBA00022842"/>
    </source>
</evidence>
<dbReference type="InterPro" id="IPR029061">
    <property type="entry name" value="THDP-binding"/>
</dbReference>
<keyword evidence="6" id="KW-0808">Transferase</keyword>
<dbReference type="Pfam" id="PF02780">
    <property type="entry name" value="Transketolase_C"/>
    <property type="match status" value="1"/>
</dbReference>
<reference evidence="14" key="2">
    <citation type="journal article" date="2014" name="ISME J.">
        <title>Microbial stratification in low pH oxic and suboxic macroscopic growths along an acid mine drainage.</title>
        <authorList>
            <person name="Mendez-Garcia C."/>
            <person name="Mesa V."/>
            <person name="Sprenger R.R."/>
            <person name="Richter M."/>
            <person name="Diez M.S."/>
            <person name="Solano J."/>
            <person name="Bargiela R."/>
            <person name="Golyshina O.V."/>
            <person name="Manteca A."/>
            <person name="Ramos J.L."/>
            <person name="Gallego J.R."/>
            <person name="Llorente I."/>
            <person name="Martins Dos Santos V.A."/>
            <person name="Jensen O.N."/>
            <person name="Pelaez A.I."/>
            <person name="Sanchez J."/>
            <person name="Ferrer M."/>
        </authorList>
    </citation>
    <scope>NUCLEOTIDE SEQUENCE</scope>
</reference>
<dbReference type="GO" id="GO:0009228">
    <property type="term" value="P:thiamine biosynthetic process"/>
    <property type="evidence" value="ECO:0007669"/>
    <property type="project" value="UniProtKB-KW"/>
</dbReference>
<evidence type="ECO:0000256" key="10">
    <source>
        <dbReference type="ARBA" id="ARBA00023052"/>
    </source>
</evidence>
<evidence type="ECO:0000256" key="5">
    <source>
        <dbReference type="ARBA" id="ARBA00013150"/>
    </source>
</evidence>
<dbReference type="EC" id="2.2.1.7" evidence="5"/>
<dbReference type="GO" id="GO:0005829">
    <property type="term" value="C:cytosol"/>
    <property type="evidence" value="ECO:0007669"/>
    <property type="project" value="TreeGrafter"/>
</dbReference>
<evidence type="ECO:0000259" key="12">
    <source>
        <dbReference type="Pfam" id="PF02779"/>
    </source>
</evidence>
<comment type="caution">
    <text evidence="14">The sequence shown here is derived from an EMBL/GenBank/DDBJ whole genome shotgun (WGS) entry which is preliminary data.</text>
</comment>
<sequence length="139" mass="15445">MGPTHHGVFDISYLRHIPNMVLMSPKDENELRHMMYTALSHEGPIAVRYPRGEGEGVVLDQSFREIPIGKAEVLSEGSDVTFLAYGQMVPVAVEVARQLSLEGRSVGVVNLRFAKPLDGEVLEKLIAQKRGSFRSKKDL</sequence>
<dbReference type="EMBL" id="AUZX01013802">
    <property type="protein sequence ID" value="EQD34419.1"/>
    <property type="molecule type" value="Genomic_DNA"/>
</dbReference>
<keyword evidence="7" id="KW-0479">Metal-binding</keyword>
<keyword evidence="10" id="KW-0786">Thiamine pyrophosphate</keyword>
<dbReference type="InterPro" id="IPR005475">
    <property type="entry name" value="Transketolase-like_Pyr-bd"/>
</dbReference>